<dbReference type="PANTHER" id="PTHR22793:SF5">
    <property type="entry name" value="MYOCARDIN-RELATED TRANSCRIPTION FACTOR B"/>
    <property type="match status" value="1"/>
</dbReference>
<gene>
    <name evidence="3" type="ORF">PLEPLA_LOCUS44405</name>
</gene>
<name>A0A9N7VVY6_PLEPL</name>
<feature type="region of interest" description="Disordered" evidence="2">
    <location>
        <begin position="264"/>
        <end position="306"/>
    </location>
</feature>
<dbReference type="Proteomes" id="UP001153269">
    <property type="component" value="Unassembled WGS sequence"/>
</dbReference>
<dbReference type="GO" id="GO:0051145">
    <property type="term" value="P:smooth muscle cell differentiation"/>
    <property type="evidence" value="ECO:0007669"/>
    <property type="project" value="TreeGrafter"/>
</dbReference>
<evidence type="ECO:0000256" key="2">
    <source>
        <dbReference type="SAM" id="MobiDB-lite"/>
    </source>
</evidence>
<evidence type="ECO:0008006" key="5">
    <source>
        <dbReference type="Google" id="ProtNLM"/>
    </source>
</evidence>
<dbReference type="GO" id="GO:0005634">
    <property type="term" value="C:nucleus"/>
    <property type="evidence" value="ECO:0007669"/>
    <property type="project" value="TreeGrafter"/>
</dbReference>
<evidence type="ECO:0000313" key="3">
    <source>
        <dbReference type="EMBL" id="CAB1456620.1"/>
    </source>
</evidence>
<dbReference type="AlphaFoldDB" id="A0A9N7VVY6"/>
<keyword evidence="4" id="KW-1185">Reference proteome</keyword>
<evidence type="ECO:0000256" key="1">
    <source>
        <dbReference type="SAM" id="Coils"/>
    </source>
</evidence>
<keyword evidence="1" id="KW-0175">Coiled coil</keyword>
<dbReference type="GO" id="GO:0045944">
    <property type="term" value="P:positive regulation of transcription by RNA polymerase II"/>
    <property type="evidence" value="ECO:0007669"/>
    <property type="project" value="TreeGrafter"/>
</dbReference>
<protein>
    <recommendedName>
        <fullName evidence="5">Megakaryoblastic leukemia 1</fullName>
    </recommendedName>
</protein>
<dbReference type="EMBL" id="CADEAL010004305">
    <property type="protein sequence ID" value="CAB1456620.1"/>
    <property type="molecule type" value="Genomic_DNA"/>
</dbReference>
<dbReference type="GO" id="GO:0003713">
    <property type="term" value="F:transcription coactivator activity"/>
    <property type="evidence" value="ECO:0007669"/>
    <property type="project" value="TreeGrafter"/>
</dbReference>
<sequence length="306" mass="32543">MRSTPPVSPNPSELSTLQQDVGMSVAHSEVQVMSSGSAGSQSSPLLSFHIPEEKDRRLHEKERQIEELMRKLEYEQRLVEELKNQLQVEKRSLGADSTSVSPKLTSVPALNPVAAVLNSNTLKMESTVLSNCSSTTATIQNSVLGSPALTSPLPTVVKLEDLTVSGGKPLQLQSPTQLITKIQPQVSTSPQLLPQSQRSPKLQTQSQTTAPSMQQFFISHAGGVSQMLTGQAGTQILLPVSLPKNATAIQLPNTTVSLQPVHQAKVSKSRPGTDVCSSATELSDGDGTRPAATKPQPAATDSDSVQ</sequence>
<proteinExistence type="predicted"/>
<feature type="coiled-coil region" evidence="1">
    <location>
        <begin position="58"/>
        <end position="92"/>
    </location>
</feature>
<dbReference type="PANTHER" id="PTHR22793">
    <property type="entry name" value="MYOCARDIN-RELATED TRANSCRIPTION FACTOR-RELATED"/>
    <property type="match status" value="1"/>
</dbReference>
<feature type="region of interest" description="Disordered" evidence="2">
    <location>
        <begin position="186"/>
        <end position="210"/>
    </location>
</feature>
<comment type="caution">
    <text evidence="3">The sequence shown here is derived from an EMBL/GenBank/DDBJ whole genome shotgun (WGS) entry which is preliminary data.</text>
</comment>
<evidence type="ECO:0000313" key="4">
    <source>
        <dbReference type="Proteomes" id="UP001153269"/>
    </source>
</evidence>
<reference evidence="3" key="1">
    <citation type="submission" date="2020-03" db="EMBL/GenBank/DDBJ databases">
        <authorList>
            <person name="Weist P."/>
        </authorList>
    </citation>
    <scope>NUCLEOTIDE SEQUENCE</scope>
</reference>
<dbReference type="InterPro" id="IPR043451">
    <property type="entry name" value="Myocardin-like"/>
</dbReference>
<accession>A0A9N7VVY6</accession>
<organism evidence="3 4">
    <name type="scientific">Pleuronectes platessa</name>
    <name type="common">European plaice</name>
    <dbReference type="NCBI Taxonomy" id="8262"/>
    <lineage>
        <taxon>Eukaryota</taxon>
        <taxon>Metazoa</taxon>
        <taxon>Chordata</taxon>
        <taxon>Craniata</taxon>
        <taxon>Vertebrata</taxon>
        <taxon>Euteleostomi</taxon>
        <taxon>Actinopterygii</taxon>
        <taxon>Neopterygii</taxon>
        <taxon>Teleostei</taxon>
        <taxon>Neoteleostei</taxon>
        <taxon>Acanthomorphata</taxon>
        <taxon>Carangaria</taxon>
        <taxon>Pleuronectiformes</taxon>
        <taxon>Pleuronectoidei</taxon>
        <taxon>Pleuronectidae</taxon>
        <taxon>Pleuronectes</taxon>
    </lineage>
</organism>